<protein>
    <recommendedName>
        <fullName evidence="10">4-hydroxy-4-methyl-2-oxoglutarate aldolase</fullName>
        <shortName evidence="10">HMG aldolase</shortName>
        <ecNumber evidence="10">4.1.1.112</ecNumber>
        <ecNumber evidence="10">4.1.3.17</ecNumber>
    </recommendedName>
    <alternativeName>
        <fullName evidence="10">Oxaloacetate decarboxylase</fullName>
    </alternativeName>
</protein>
<gene>
    <name evidence="11" type="ORF">J2T55_001473</name>
</gene>
<evidence type="ECO:0000313" key="12">
    <source>
        <dbReference type="Proteomes" id="UP001204445"/>
    </source>
</evidence>
<dbReference type="Pfam" id="PF03737">
    <property type="entry name" value="RraA-like"/>
    <property type="match status" value="1"/>
</dbReference>
<proteinExistence type="inferred from homology"/>
<evidence type="ECO:0000256" key="4">
    <source>
        <dbReference type="ARBA" id="ARBA00011233"/>
    </source>
</evidence>
<evidence type="ECO:0000256" key="7">
    <source>
        <dbReference type="ARBA" id="ARBA00025046"/>
    </source>
</evidence>
<comment type="caution">
    <text evidence="11">The sequence shown here is derived from an EMBL/GenBank/DDBJ whole genome shotgun (WGS) entry which is preliminary data.</text>
</comment>
<dbReference type="GO" id="GO:0008428">
    <property type="term" value="F:ribonuclease inhibitor activity"/>
    <property type="evidence" value="ECO:0007669"/>
    <property type="project" value="InterPro"/>
</dbReference>
<keyword evidence="6 10" id="KW-0456">Lyase</keyword>
<dbReference type="GO" id="GO:0047443">
    <property type="term" value="F:4-hydroxy-4-methyl-2-oxoglutarate aldolase activity"/>
    <property type="evidence" value="ECO:0007669"/>
    <property type="project" value="UniProtKB-EC"/>
</dbReference>
<comment type="cofactor">
    <cofactor evidence="9">
        <name>Mg(2+)</name>
        <dbReference type="ChEBI" id="CHEBI:18420"/>
    </cofactor>
</comment>
<evidence type="ECO:0000256" key="8">
    <source>
        <dbReference type="ARBA" id="ARBA00047973"/>
    </source>
</evidence>
<keyword evidence="5 9" id="KW-0479">Metal-binding</keyword>
<evidence type="ECO:0000256" key="6">
    <source>
        <dbReference type="ARBA" id="ARBA00023239"/>
    </source>
</evidence>
<name>A0AAE3HMW2_9GAMM</name>
<dbReference type="InterPro" id="IPR005493">
    <property type="entry name" value="RraA/RraA-like"/>
</dbReference>
<dbReference type="EMBL" id="JANUCT010000008">
    <property type="protein sequence ID" value="MCS3903452.1"/>
    <property type="molecule type" value="Genomic_DNA"/>
</dbReference>
<comment type="cofactor">
    <cofactor evidence="2 10">
        <name>a divalent metal cation</name>
        <dbReference type="ChEBI" id="CHEBI:60240"/>
    </cofactor>
</comment>
<dbReference type="Proteomes" id="UP001204445">
    <property type="component" value="Unassembled WGS sequence"/>
</dbReference>
<feature type="binding site" evidence="9">
    <location>
        <position position="98"/>
    </location>
    <ligand>
        <name>substrate</name>
    </ligand>
</feature>
<dbReference type="GO" id="GO:0008948">
    <property type="term" value="F:oxaloacetate decarboxylase activity"/>
    <property type="evidence" value="ECO:0007669"/>
    <property type="project" value="UniProtKB-EC"/>
</dbReference>
<comment type="similarity">
    <text evidence="3 10">Belongs to the class II aldolase/RraA-like family.</text>
</comment>
<evidence type="ECO:0000313" key="11">
    <source>
        <dbReference type="EMBL" id="MCS3903452.1"/>
    </source>
</evidence>
<dbReference type="GO" id="GO:0046872">
    <property type="term" value="F:metal ion binding"/>
    <property type="evidence" value="ECO:0007669"/>
    <property type="project" value="UniProtKB-KW"/>
</dbReference>
<dbReference type="PANTHER" id="PTHR33254">
    <property type="entry name" value="4-HYDROXY-4-METHYL-2-OXOGLUTARATE ALDOLASE 3-RELATED"/>
    <property type="match status" value="1"/>
</dbReference>
<dbReference type="EC" id="4.1.1.112" evidence="10"/>
<dbReference type="SUPFAM" id="SSF89562">
    <property type="entry name" value="RraA-like"/>
    <property type="match status" value="1"/>
</dbReference>
<dbReference type="AlphaFoldDB" id="A0AAE3HMW2"/>
<evidence type="ECO:0000256" key="10">
    <source>
        <dbReference type="RuleBase" id="RU004338"/>
    </source>
</evidence>
<dbReference type="PANTHER" id="PTHR33254:SF4">
    <property type="entry name" value="4-HYDROXY-4-METHYL-2-OXOGLUTARATE ALDOLASE 3-RELATED"/>
    <property type="match status" value="1"/>
</dbReference>
<dbReference type="InterPro" id="IPR036704">
    <property type="entry name" value="RraA/RraA-like_sf"/>
</dbReference>
<evidence type="ECO:0000256" key="2">
    <source>
        <dbReference type="ARBA" id="ARBA00001968"/>
    </source>
</evidence>
<comment type="function">
    <text evidence="7 10">Catalyzes the aldol cleavage of 4-hydroxy-4-methyl-2-oxoglutarate (HMG) into 2 molecules of pyruvate. Also contains a secondary oxaloacetate (OAA) decarboxylase activity due to the common pyruvate enolate transition state formed following C-C bond cleavage in the retro-aldol and decarboxylation reactions.</text>
</comment>
<keyword evidence="9" id="KW-0460">Magnesium</keyword>
<comment type="subunit">
    <text evidence="4 10">Homotrimer.</text>
</comment>
<comment type="catalytic activity">
    <reaction evidence="8 10">
        <text>oxaloacetate + H(+) = pyruvate + CO2</text>
        <dbReference type="Rhea" id="RHEA:15641"/>
        <dbReference type="ChEBI" id="CHEBI:15361"/>
        <dbReference type="ChEBI" id="CHEBI:15378"/>
        <dbReference type="ChEBI" id="CHEBI:16452"/>
        <dbReference type="ChEBI" id="CHEBI:16526"/>
        <dbReference type="EC" id="4.1.1.112"/>
    </reaction>
</comment>
<evidence type="ECO:0000256" key="5">
    <source>
        <dbReference type="ARBA" id="ARBA00022723"/>
    </source>
</evidence>
<evidence type="ECO:0000256" key="1">
    <source>
        <dbReference type="ARBA" id="ARBA00001342"/>
    </source>
</evidence>
<dbReference type="GO" id="GO:0051252">
    <property type="term" value="P:regulation of RNA metabolic process"/>
    <property type="evidence" value="ECO:0007669"/>
    <property type="project" value="InterPro"/>
</dbReference>
<reference evidence="11" key="1">
    <citation type="submission" date="2022-08" db="EMBL/GenBank/DDBJ databases">
        <title>Genomic Encyclopedia of Type Strains, Phase III (KMG-III): the genomes of soil and plant-associated and newly described type strains.</title>
        <authorList>
            <person name="Whitman W."/>
        </authorList>
    </citation>
    <scope>NUCLEOTIDE SEQUENCE</scope>
    <source>
        <strain evidence="11">HMT 1</strain>
    </source>
</reference>
<feature type="binding site" evidence="9">
    <location>
        <begin position="76"/>
        <end position="79"/>
    </location>
    <ligand>
        <name>substrate</name>
    </ligand>
</feature>
<comment type="catalytic activity">
    <reaction evidence="1 10">
        <text>4-hydroxy-4-methyl-2-oxoglutarate = 2 pyruvate</text>
        <dbReference type="Rhea" id="RHEA:22748"/>
        <dbReference type="ChEBI" id="CHEBI:15361"/>
        <dbReference type="ChEBI" id="CHEBI:58276"/>
        <dbReference type="EC" id="4.1.3.17"/>
    </reaction>
</comment>
<feature type="binding site" evidence="9">
    <location>
        <position position="99"/>
    </location>
    <ligand>
        <name>Mg(2+)</name>
        <dbReference type="ChEBI" id="CHEBI:18420"/>
    </ligand>
</feature>
<dbReference type="NCBIfam" id="TIGR01935">
    <property type="entry name" value="NOT-MenG"/>
    <property type="match status" value="1"/>
</dbReference>
<organism evidence="11 12">
    <name type="scientific">Methylohalomonas lacus</name>
    <dbReference type="NCBI Taxonomy" id="398773"/>
    <lineage>
        <taxon>Bacteria</taxon>
        <taxon>Pseudomonadati</taxon>
        <taxon>Pseudomonadota</taxon>
        <taxon>Gammaproteobacteria</taxon>
        <taxon>Methylohalomonadales</taxon>
        <taxon>Methylohalomonadaceae</taxon>
        <taxon>Methylohalomonas</taxon>
    </lineage>
</organism>
<sequence length="160" mass="16953">MTELATADLYDANEDQVQVALPMFADYGGRLAFCGPIATVKVHEDNTLVRKALEEQGDGRVLVVDGGESLRCALVGDMLAELGRDNGWNGIIVSGCIRDSAVIAGIDIGVKAIGTNPRKSVKLNTGQRDIPVSFAGVTFTPGEFVYADEDGILLSKQALI</sequence>
<dbReference type="CDD" id="cd16841">
    <property type="entry name" value="RraA_family"/>
    <property type="match status" value="1"/>
</dbReference>
<dbReference type="NCBIfam" id="NF006875">
    <property type="entry name" value="PRK09372.1"/>
    <property type="match status" value="1"/>
</dbReference>
<evidence type="ECO:0000256" key="3">
    <source>
        <dbReference type="ARBA" id="ARBA00008621"/>
    </source>
</evidence>
<evidence type="ECO:0000256" key="9">
    <source>
        <dbReference type="PIRSR" id="PIRSR605493-1"/>
    </source>
</evidence>
<dbReference type="RefSeq" id="WP_259055227.1">
    <property type="nucleotide sequence ID" value="NZ_JANUCT010000008.1"/>
</dbReference>
<dbReference type="EC" id="4.1.3.17" evidence="10"/>
<keyword evidence="12" id="KW-1185">Reference proteome</keyword>
<dbReference type="Gene3D" id="3.50.30.40">
    <property type="entry name" value="Ribonuclease E inhibitor RraA/RraA-like"/>
    <property type="match status" value="1"/>
</dbReference>
<dbReference type="InterPro" id="IPR010203">
    <property type="entry name" value="RraA"/>
</dbReference>
<accession>A0AAE3HMW2</accession>